<dbReference type="AlphaFoldDB" id="A0A385SHK1"/>
<dbReference type="Gene3D" id="1.10.10.10">
    <property type="entry name" value="Winged helix-like DNA-binding domain superfamily/Winged helix DNA-binding domain"/>
    <property type="match status" value="1"/>
</dbReference>
<evidence type="ECO:0000313" key="4">
    <source>
        <dbReference type="Proteomes" id="UP000266183"/>
    </source>
</evidence>
<keyword evidence="2" id="KW-0408">Iron</keyword>
<feature type="binding site" evidence="1">
    <location>
        <position position="99"/>
    </location>
    <ligand>
        <name>Zn(2+)</name>
        <dbReference type="ChEBI" id="CHEBI:29105"/>
    </ligand>
</feature>
<keyword evidence="1" id="KW-0479">Metal-binding</keyword>
<feature type="binding site" evidence="2">
    <location>
        <position position="91"/>
    </location>
    <ligand>
        <name>Fe cation</name>
        <dbReference type="ChEBI" id="CHEBI:24875"/>
    </ligand>
</feature>
<keyword evidence="1" id="KW-0862">Zinc</keyword>
<dbReference type="OrthoDB" id="594893at2"/>
<proteinExistence type="predicted"/>
<feature type="binding site" evidence="2">
    <location>
        <position position="93"/>
    </location>
    <ligand>
        <name>Fe cation</name>
        <dbReference type="ChEBI" id="CHEBI:24875"/>
    </ligand>
</feature>
<evidence type="ECO:0000256" key="2">
    <source>
        <dbReference type="PIRSR" id="PIRSR602481-2"/>
    </source>
</evidence>
<comment type="cofactor">
    <cofactor evidence="1">
        <name>Zn(2+)</name>
        <dbReference type="ChEBI" id="CHEBI:29105"/>
    </cofactor>
    <text evidence="1">Binds 1 zinc ion per subunit.</text>
</comment>
<dbReference type="InterPro" id="IPR036388">
    <property type="entry name" value="WH-like_DNA-bd_sf"/>
</dbReference>
<reference evidence="4" key="1">
    <citation type="submission" date="2018-09" db="EMBL/GenBank/DDBJ databases">
        <title>Chryseolinea sp. KIS68-18 isolated from soil.</title>
        <authorList>
            <person name="Weon H.-Y."/>
            <person name="Kwon S.-W."/>
            <person name="Lee S.A."/>
        </authorList>
    </citation>
    <scope>NUCLEOTIDE SEQUENCE [LARGE SCALE GENOMIC DNA]</scope>
    <source>
        <strain evidence="4">KIS68-18</strain>
    </source>
</reference>
<name>A0A385SHK1_9BACT</name>
<feature type="binding site" evidence="1">
    <location>
        <position position="102"/>
    </location>
    <ligand>
        <name>Zn(2+)</name>
        <dbReference type="ChEBI" id="CHEBI:29105"/>
    </ligand>
</feature>
<evidence type="ECO:0000256" key="1">
    <source>
        <dbReference type="PIRSR" id="PIRSR602481-1"/>
    </source>
</evidence>
<dbReference type="GO" id="GO:1900376">
    <property type="term" value="P:regulation of secondary metabolite biosynthetic process"/>
    <property type="evidence" value="ECO:0007669"/>
    <property type="project" value="TreeGrafter"/>
</dbReference>
<dbReference type="RefSeq" id="WP_119753983.1">
    <property type="nucleotide sequence ID" value="NZ_CP032382.1"/>
</dbReference>
<dbReference type="GO" id="GO:0008270">
    <property type="term" value="F:zinc ion binding"/>
    <property type="evidence" value="ECO:0007669"/>
    <property type="project" value="TreeGrafter"/>
</dbReference>
<dbReference type="EMBL" id="CP032382">
    <property type="protein sequence ID" value="AYB30679.1"/>
    <property type="molecule type" value="Genomic_DNA"/>
</dbReference>
<dbReference type="GO" id="GO:0003700">
    <property type="term" value="F:DNA-binding transcription factor activity"/>
    <property type="evidence" value="ECO:0007669"/>
    <property type="project" value="InterPro"/>
</dbReference>
<gene>
    <name evidence="3" type="ORF">D4L85_08850</name>
</gene>
<dbReference type="GO" id="GO:0000976">
    <property type="term" value="F:transcription cis-regulatory region binding"/>
    <property type="evidence" value="ECO:0007669"/>
    <property type="project" value="TreeGrafter"/>
</dbReference>
<dbReference type="PANTHER" id="PTHR33202:SF22">
    <property type="entry name" value="HYDROGEN PEROXIDE SENSITIVE REPRESSOR"/>
    <property type="match status" value="1"/>
</dbReference>
<dbReference type="InterPro" id="IPR002481">
    <property type="entry name" value="FUR"/>
</dbReference>
<dbReference type="PANTHER" id="PTHR33202">
    <property type="entry name" value="ZINC UPTAKE REGULATION PROTEIN"/>
    <property type="match status" value="1"/>
</dbReference>
<dbReference type="Pfam" id="PF01475">
    <property type="entry name" value="FUR"/>
    <property type="match status" value="1"/>
</dbReference>
<comment type="cofactor">
    <cofactor evidence="2">
        <name>Mn(2+)</name>
        <dbReference type="ChEBI" id="CHEBI:29035"/>
    </cofactor>
    <cofactor evidence="2">
        <name>Fe(2+)</name>
        <dbReference type="ChEBI" id="CHEBI:29033"/>
    </cofactor>
    <text evidence="2">Binds 1 Mn(2+) or Fe(2+) ion per subunit.</text>
</comment>
<accession>A0A385SHK1</accession>
<dbReference type="KEGG" id="chk:D4L85_08850"/>
<keyword evidence="4" id="KW-1185">Reference proteome</keyword>
<dbReference type="InterPro" id="IPR036390">
    <property type="entry name" value="WH_DNA-bd_sf"/>
</dbReference>
<protein>
    <submittedName>
        <fullName evidence="3">Transcriptional repressor</fullName>
    </submittedName>
</protein>
<feature type="binding site" evidence="2">
    <location>
        <position position="111"/>
    </location>
    <ligand>
        <name>Fe cation</name>
        <dbReference type="ChEBI" id="CHEBI:24875"/>
    </ligand>
</feature>
<feature type="binding site" evidence="1">
    <location>
        <position position="137"/>
    </location>
    <ligand>
        <name>Zn(2+)</name>
        <dbReference type="ChEBI" id="CHEBI:29105"/>
    </ligand>
</feature>
<dbReference type="SUPFAM" id="SSF46785">
    <property type="entry name" value="Winged helix' DNA-binding domain"/>
    <property type="match status" value="1"/>
</dbReference>
<organism evidence="3 4">
    <name type="scientific">Chryseolinea soli</name>
    <dbReference type="NCBI Taxonomy" id="2321403"/>
    <lineage>
        <taxon>Bacteria</taxon>
        <taxon>Pseudomonadati</taxon>
        <taxon>Bacteroidota</taxon>
        <taxon>Cytophagia</taxon>
        <taxon>Cytophagales</taxon>
        <taxon>Fulvivirgaceae</taxon>
        <taxon>Chryseolinea</taxon>
    </lineage>
</organism>
<sequence length="138" mass="15654">MNSAISDTLLKDFNLRSTPNRQEILHLFLQKNYALSHGDIEKEIDNSLDRVTVYRTLKTFLDKGLIHKVLDDEGSLKYALCNEACTTAGHHHDHVHFKCTKCGQTNCLNIEVPVVKLPKGYRASEVNLLIQGVCERCM</sequence>
<evidence type="ECO:0000313" key="3">
    <source>
        <dbReference type="EMBL" id="AYB30679.1"/>
    </source>
</evidence>
<feature type="binding site" evidence="1">
    <location>
        <position position="134"/>
    </location>
    <ligand>
        <name>Zn(2+)</name>
        <dbReference type="ChEBI" id="CHEBI:29105"/>
    </ligand>
</feature>
<dbReference type="GO" id="GO:0045892">
    <property type="term" value="P:negative regulation of DNA-templated transcription"/>
    <property type="evidence" value="ECO:0007669"/>
    <property type="project" value="TreeGrafter"/>
</dbReference>
<dbReference type="Proteomes" id="UP000266183">
    <property type="component" value="Chromosome"/>
</dbReference>